<organism evidence="1 2">
    <name type="scientific">Mycena chlorophos</name>
    <name type="common">Agaric fungus</name>
    <name type="synonym">Agaricus chlorophos</name>
    <dbReference type="NCBI Taxonomy" id="658473"/>
    <lineage>
        <taxon>Eukaryota</taxon>
        <taxon>Fungi</taxon>
        <taxon>Dikarya</taxon>
        <taxon>Basidiomycota</taxon>
        <taxon>Agaricomycotina</taxon>
        <taxon>Agaricomycetes</taxon>
        <taxon>Agaricomycetidae</taxon>
        <taxon>Agaricales</taxon>
        <taxon>Marasmiineae</taxon>
        <taxon>Mycenaceae</taxon>
        <taxon>Mycena</taxon>
    </lineage>
</organism>
<dbReference type="Proteomes" id="UP000815677">
    <property type="component" value="Unassembled WGS sequence"/>
</dbReference>
<reference evidence="1" key="1">
    <citation type="submission" date="2014-09" db="EMBL/GenBank/DDBJ databases">
        <title>Genome sequence of the luminous mushroom Mycena chlorophos for searching fungal bioluminescence genes.</title>
        <authorList>
            <person name="Tanaka Y."/>
            <person name="Kasuga D."/>
            <person name="Oba Y."/>
            <person name="Hase S."/>
            <person name="Sato K."/>
            <person name="Oba Y."/>
            <person name="Sakakibara Y."/>
        </authorList>
    </citation>
    <scope>NUCLEOTIDE SEQUENCE</scope>
</reference>
<keyword evidence="2" id="KW-1185">Reference proteome</keyword>
<gene>
    <name evidence="1" type="ORF">MCHLO_04527</name>
</gene>
<sequence length="86" mass="9870">MRSWYRSRKPLVRNAISLCPFAGICRHRRHLPQRRHEKRRVSSLRGVSVRSDMRSMEFVESAFGGADAQGEGAEHRMQLAVHGPSQ</sequence>
<protein>
    <submittedName>
        <fullName evidence="1">Uncharacterized protein</fullName>
    </submittedName>
</protein>
<dbReference type="EMBL" id="DF843074">
    <property type="protein sequence ID" value="GAT47039.1"/>
    <property type="molecule type" value="Genomic_DNA"/>
</dbReference>
<name>A0ABQ0L7A9_MYCCL</name>
<evidence type="ECO:0000313" key="2">
    <source>
        <dbReference type="Proteomes" id="UP000815677"/>
    </source>
</evidence>
<evidence type="ECO:0000313" key="1">
    <source>
        <dbReference type="EMBL" id="GAT47039.1"/>
    </source>
</evidence>
<proteinExistence type="predicted"/>
<accession>A0ABQ0L7A9</accession>